<dbReference type="FunFam" id="3.10.450.10:FF:000011">
    <property type="entry name" value="Cysteine proteinase inhibitor"/>
    <property type="match status" value="1"/>
</dbReference>
<dbReference type="InterPro" id="IPR046350">
    <property type="entry name" value="Cystatin_sf"/>
</dbReference>
<evidence type="ECO:0000256" key="1">
    <source>
        <dbReference type="ARBA" id="ARBA00007233"/>
    </source>
</evidence>
<accession>A0A834TBL1</accession>
<dbReference type="GO" id="GO:0009409">
    <property type="term" value="P:response to cold"/>
    <property type="evidence" value="ECO:0007669"/>
    <property type="project" value="UniProtKB-ARBA"/>
</dbReference>
<dbReference type="CDD" id="cd00042">
    <property type="entry name" value="CY"/>
    <property type="match status" value="1"/>
</dbReference>
<dbReference type="SUPFAM" id="SSF54403">
    <property type="entry name" value="Cystatin/monellin"/>
    <property type="match status" value="1"/>
</dbReference>
<gene>
    <name evidence="6" type="ORF">G2W53_024618</name>
</gene>
<dbReference type="InterPro" id="IPR018073">
    <property type="entry name" value="Prot_inh_cystat_CS"/>
</dbReference>
<evidence type="ECO:0000259" key="5">
    <source>
        <dbReference type="SMART" id="SM00043"/>
    </source>
</evidence>
<keyword evidence="7" id="KW-1185">Reference proteome</keyword>
<comment type="similarity">
    <text evidence="1 4">Belongs to the cystatin family. Phytocystatin subfamily.</text>
</comment>
<dbReference type="InterPro" id="IPR027214">
    <property type="entry name" value="Cystatin"/>
</dbReference>
<reference evidence="6" key="1">
    <citation type="submission" date="2020-09" db="EMBL/GenBank/DDBJ databases">
        <title>Genome-Enabled Discovery of Anthraquinone Biosynthesis in Senna tora.</title>
        <authorList>
            <person name="Kang S.-H."/>
            <person name="Pandey R.P."/>
            <person name="Lee C.-M."/>
            <person name="Sim J.-S."/>
            <person name="Jeong J.-T."/>
            <person name="Choi B.-S."/>
            <person name="Jung M."/>
            <person name="Ginzburg D."/>
            <person name="Zhao K."/>
            <person name="Won S.Y."/>
            <person name="Oh T.-J."/>
            <person name="Yu Y."/>
            <person name="Kim N.-H."/>
            <person name="Lee O.R."/>
            <person name="Lee T.-H."/>
            <person name="Bashyal P."/>
            <person name="Kim T.-S."/>
            <person name="Lee W.-H."/>
            <person name="Kawkins C."/>
            <person name="Kim C.-K."/>
            <person name="Kim J.S."/>
            <person name="Ahn B.O."/>
            <person name="Rhee S.Y."/>
            <person name="Sohng J.K."/>
        </authorList>
    </citation>
    <scope>NUCLEOTIDE SEQUENCE</scope>
    <source>
        <tissue evidence="6">Leaf</tissue>
    </source>
</reference>
<organism evidence="6 7">
    <name type="scientific">Senna tora</name>
    <dbReference type="NCBI Taxonomy" id="362788"/>
    <lineage>
        <taxon>Eukaryota</taxon>
        <taxon>Viridiplantae</taxon>
        <taxon>Streptophyta</taxon>
        <taxon>Embryophyta</taxon>
        <taxon>Tracheophyta</taxon>
        <taxon>Spermatophyta</taxon>
        <taxon>Magnoliopsida</taxon>
        <taxon>eudicotyledons</taxon>
        <taxon>Gunneridae</taxon>
        <taxon>Pentapetalae</taxon>
        <taxon>rosids</taxon>
        <taxon>fabids</taxon>
        <taxon>Fabales</taxon>
        <taxon>Fabaceae</taxon>
        <taxon>Caesalpinioideae</taxon>
        <taxon>Cassia clade</taxon>
        <taxon>Senna</taxon>
    </lineage>
</organism>
<dbReference type="EMBL" id="JAAIUW010000008">
    <property type="protein sequence ID" value="KAF7819163.1"/>
    <property type="molecule type" value="Genomic_DNA"/>
</dbReference>
<evidence type="ECO:0000256" key="2">
    <source>
        <dbReference type="ARBA" id="ARBA00022690"/>
    </source>
</evidence>
<name>A0A834TBL1_9FABA</name>
<dbReference type="PANTHER" id="PTHR11413">
    <property type="entry name" value="CYSTATIN FAMILY MEMBER"/>
    <property type="match status" value="1"/>
</dbReference>
<dbReference type="SMART" id="SM00043">
    <property type="entry name" value="CY"/>
    <property type="match status" value="1"/>
</dbReference>
<evidence type="ECO:0000313" key="6">
    <source>
        <dbReference type="EMBL" id="KAF7819163.1"/>
    </source>
</evidence>
<dbReference type="AlphaFoldDB" id="A0A834TBL1"/>
<dbReference type="GO" id="GO:0004869">
    <property type="term" value="F:cysteine-type endopeptidase inhibitor activity"/>
    <property type="evidence" value="ECO:0007669"/>
    <property type="project" value="UniProtKB-KW"/>
</dbReference>
<feature type="domain" description="Cystatin" evidence="5">
    <location>
        <begin position="34"/>
        <end position="124"/>
    </location>
</feature>
<dbReference type="PROSITE" id="PS00287">
    <property type="entry name" value="CYSTATIN"/>
    <property type="match status" value="1"/>
</dbReference>
<keyword evidence="2 4" id="KW-0646">Protease inhibitor</keyword>
<dbReference type="GO" id="GO:0006972">
    <property type="term" value="P:hyperosmotic response"/>
    <property type="evidence" value="ECO:0007669"/>
    <property type="project" value="UniProtKB-ARBA"/>
</dbReference>
<keyword evidence="3 4" id="KW-0789">Thiol protease inhibitor</keyword>
<evidence type="ECO:0000256" key="3">
    <source>
        <dbReference type="ARBA" id="ARBA00022704"/>
    </source>
</evidence>
<evidence type="ECO:0000313" key="7">
    <source>
        <dbReference type="Proteomes" id="UP000634136"/>
    </source>
</evidence>
<dbReference type="Pfam" id="PF16845">
    <property type="entry name" value="SQAPI"/>
    <property type="match status" value="1"/>
</dbReference>
<dbReference type="PANTHER" id="PTHR11413:SF110">
    <property type="entry name" value="CYSTEINE PROTEINASE INHIBITOR 6"/>
    <property type="match status" value="1"/>
</dbReference>
<dbReference type="InterPro" id="IPR000010">
    <property type="entry name" value="Cystatin_dom"/>
</dbReference>
<proteinExistence type="inferred from homology"/>
<sequence length="137" mass="15692">MKLHRFSVSVLFLAVLLILCGLLEFGYCTRVIRMKLGGVHDIHGTRNSAEIDNLARFAIQEHNNQQNTLLEFARVLKAKEQVVAGKLYHLTMEASDAGKKKIYEAKVWVKPWMNLMQLEEFKHVQDISPFTASHLDV</sequence>
<comment type="caution">
    <text evidence="6">The sequence shown here is derived from an EMBL/GenBank/DDBJ whole genome shotgun (WGS) entry which is preliminary data.</text>
</comment>
<dbReference type="Proteomes" id="UP000634136">
    <property type="component" value="Unassembled WGS sequence"/>
</dbReference>
<dbReference type="GO" id="GO:0009414">
    <property type="term" value="P:response to water deprivation"/>
    <property type="evidence" value="ECO:0007669"/>
    <property type="project" value="UniProtKB-ARBA"/>
</dbReference>
<dbReference type="OrthoDB" id="1908104at2759"/>
<dbReference type="Gene3D" id="3.10.450.10">
    <property type="match status" value="1"/>
</dbReference>
<protein>
    <recommendedName>
        <fullName evidence="4">Cysteine proteinase inhibitor</fullName>
    </recommendedName>
</protein>
<evidence type="ECO:0000256" key="4">
    <source>
        <dbReference type="RuleBase" id="RU362130"/>
    </source>
</evidence>